<dbReference type="FunFam" id="1.25.40.10:FF:000016">
    <property type="entry name" value="probable serine/threonine-protein kinase At4g35230"/>
    <property type="match status" value="1"/>
</dbReference>
<dbReference type="GO" id="GO:0005886">
    <property type="term" value="C:plasma membrane"/>
    <property type="evidence" value="ECO:0007669"/>
    <property type="project" value="UniProtKB-SubCell"/>
</dbReference>
<name>A0AAV6WLY5_9LAMI</name>
<dbReference type="AlphaFoldDB" id="A0AAV6WLY5"/>
<keyword evidence="7" id="KW-0808">Transferase</keyword>
<evidence type="ECO:0000256" key="9">
    <source>
        <dbReference type="ARBA" id="ARBA00022741"/>
    </source>
</evidence>
<dbReference type="FunFam" id="3.30.200.20:FF:000154">
    <property type="entry name" value="probable serine/threonine-protein kinase At4g35230"/>
    <property type="match status" value="1"/>
</dbReference>
<keyword evidence="5" id="KW-0723">Serine/threonine-protein kinase</keyword>
<dbReference type="PANTHER" id="PTHR45863">
    <property type="entry name" value="SERINE/THREONINE-PROTEIN KINASE BSK5"/>
    <property type="match status" value="1"/>
</dbReference>
<dbReference type="EMBL" id="WHWC01000015">
    <property type="protein sequence ID" value="KAG8368020.1"/>
    <property type="molecule type" value="Genomic_DNA"/>
</dbReference>
<dbReference type="PANTHER" id="PTHR45863:SF22">
    <property type="entry name" value="SERINE_THREONINE-PROTEIN KINASE BSK1"/>
    <property type="match status" value="1"/>
</dbReference>
<dbReference type="Gene3D" id="3.30.200.20">
    <property type="entry name" value="Phosphorylase Kinase, domain 1"/>
    <property type="match status" value="1"/>
</dbReference>
<feature type="compositionally biased region" description="Pro residues" evidence="16">
    <location>
        <begin position="26"/>
        <end position="41"/>
    </location>
</feature>
<dbReference type="SUPFAM" id="SSF48452">
    <property type="entry name" value="TPR-like"/>
    <property type="match status" value="1"/>
</dbReference>
<keyword evidence="8" id="KW-0519">Myristate</keyword>
<reference evidence="18" key="1">
    <citation type="submission" date="2019-10" db="EMBL/GenBank/DDBJ databases">
        <authorList>
            <person name="Zhang R."/>
            <person name="Pan Y."/>
            <person name="Wang J."/>
            <person name="Ma R."/>
            <person name="Yu S."/>
        </authorList>
    </citation>
    <scope>NUCLEOTIDE SEQUENCE</scope>
    <source>
        <strain evidence="18">LA-IB0</strain>
        <tissue evidence="18">Leaf</tissue>
    </source>
</reference>
<evidence type="ECO:0000256" key="7">
    <source>
        <dbReference type="ARBA" id="ARBA00022679"/>
    </source>
</evidence>
<dbReference type="PROSITE" id="PS50011">
    <property type="entry name" value="PROTEIN_KINASE_DOM"/>
    <property type="match status" value="1"/>
</dbReference>
<evidence type="ECO:0000259" key="17">
    <source>
        <dbReference type="PROSITE" id="PS50011"/>
    </source>
</evidence>
<dbReference type="Pfam" id="PF07714">
    <property type="entry name" value="PK_Tyr_Ser-Thr"/>
    <property type="match status" value="1"/>
</dbReference>
<sequence>MGCCVSKFPPNETHPEKEKEKAQTHAPPPLLSGGRPPPPPAAAGAEASTKSSSIGVPSFSEFSFADLKTATNNFSPDFIVSESGEKAPNIVYKGRLQNRRWIAVKKFPKLAWPDPKQFAEEAWGVGKLRHPRLANLIGYCCDGDHERLLVADYMPNDTLAKHLFHWESQTIEWAMRLRVALSIAEALEYCSSRGHSLYHDLNAYRVLFDEDGDPRLSCFGLMKNSRDGKSYSTNLAYTPPEYLKNGRVTQESVIYSFGTVLLDLLSGKHIPPSHALDMIRGKNIILLMDSHLEGKFSTEEATIVVGLASQCLQYEPRERPNIKDLVTTLSPLQSKSDVPSYVMLGISKHEEVPPTPQRPLSPMGEACSRMDLTAIHQILVTTHYRDDEGTNELSFQEWTQQMRDMLDARKRGDYAFRDKDFKAAIDCYSQFIDVGTMVSPTVYARRSLCYLMCDQPDAALRDAMQAQIVYPDWATAFYMQSVALAKLDMHQDAADMLKEASGLEDKKQKGGRPS</sequence>
<dbReference type="InterPro" id="IPR001245">
    <property type="entry name" value="Ser-Thr/Tyr_kinase_cat_dom"/>
</dbReference>
<dbReference type="InterPro" id="IPR011990">
    <property type="entry name" value="TPR-like_helical_dom_sf"/>
</dbReference>
<keyword evidence="11" id="KW-0067">ATP-binding</keyword>
<evidence type="ECO:0000256" key="4">
    <source>
        <dbReference type="ARBA" id="ARBA00022475"/>
    </source>
</evidence>
<evidence type="ECO:0000256" key="12">
    <source>
        <dbReference type="ARBA" id="ARBA00023136"/>
    </source>
</evidence>
<keyword evidence="9" id="KW-0547">Nucleotide-binding</keyword>
<organism evidence="18 19">
    <name type="scientific">Buddleja alternifolia</name>
    <dbReference type="NCBI Taxonomy" id="168488"/>
    <lineage>
        <taxon>Eukaryota</taxon>
        <taxon>Viridiplantae</taxon>
        <taxon>Streptophyta</taxon>
        <taxon>Embryophyta</taxon>
        <taxon>Tracheophyta</taxon>
        <taxon>Spermatophyta</taxon>
        <taxon>Magnoliopsida</taxon>
        <taxon>eudicotyledons</taxon>
        <taxon>Gunneridae</taxon>
        <taxon>Pentapetalae</taxon>
        <taxon>asterids</taxon>
        <taxon>lamiids</taxon>
        <taxon>Lamiales</taxon>
        <taxon>Scrophulariaceae</taxon>
        <taxon>Buddlejeae</taxon>
        <taxon>Buddleja</taxon>
    </lineage>
</organism>
<keyword evidence="12" id="KW-0472">Membrane</keyword>
<feature type="domain" description="Protein kinase" evidence="17">
    <location>
        <begin position="77"/>
        <end position="333"/>
    </location>
</feature>
<comment type="catalytic activity">
    <reaction evidence="15">
        <text>L-seryl-[protein] + ATP = O-phospho-L-seryl-[protein] + ADP + H(+)</text>
        <dbReference type="Rhea" id="RHEA:17989"/>
        <dbReference type="Rhea" id="RHEA-COMP:9863"/>
        <dbReference type="Rhea" id="RHEA-COMP:11604"/>
        <dbReference type="ChEBI" id="CHEBI:15378"/>
        <dbReference type="ChEBI" id="CHEBI:29999"/>
        <dbReference type="ChEBI" id="CHEBI:30616"/>
        <dbReference type="ChEBI" id="CHEBI:83421"/>
        <dbReference type="ChEBI" id="CHEBI:456216"/>
        <dbReference type="EC" id="2.7.11.1"/>
    </reaction>
</comment>
<evidence type="ECO:0000256" key="1">
    <source>
        <dbReference type="ARBA" id="ARBA00004193"/>
    </source>
</evidence>
<dbReference type="Gene3D" id="1.25.40.10">
    <property type="entry name" value="Tetratricopeptide repeat domain"/>
    <property type="match status" value="1"/>
</dbReference>
<comment type="subcellular location">
    <subcellularLocation>
        <location evidence="1">Cell membrane</location>
        <topology evidence="1">Lipid-anchor</topology>
    </subcellularLocation>
</comment>
<dbReference type="Proteomes" id="UP000826271">
    <property type="component" value="Unassembled WGS sequence"/>
</dbReference>
<evidence type="ECO:0000256" key="8">
    <source>
        <dbReference type="ARBA" id="ARBA00022707"/>
    </source>
</evidence>
<evidence type="ECO:0000256" key="14">
    <source>
        <dbReference type="ARBA" id="ARBA00047899"/>
    </source>
</evidence>
<dbReference type="InterPro" id="IPR045845">
    <property type="entry name" value="BSK"/>
</dbReference>
<dbReference type="GO" id="GO:0005524">
    <property type="term" value="F:ATP binding"/>
    <property type="evidence" value="ECO:0007669"/>
    <property type="project" value="UniProtKB-KW"/>
</dbReference>
<comment type="similarity">
    <text evidence="2">Belongs to the protein kinase superfamily. Ser/Thr protein kinase family.</text>
</comment>
<dbReference type="FunFam" id="1.10.510.10:FF:000069">
    <property type="entry name" value="probable serine/threonine-protein kinase At5g41260"/>
    <property type="match status" value="1"/>
</dbReference>
<evidence type="ECO:0000256" key="2">
    <source>
        <dbReference type="ARBA" id="ARBA00008684"/>
    </source>
</evidence>
<evidence type="ECO:0000256" key="13">
    <source>
        <dbReference type="ARBA" id="ARBA00023288"/>
    </source>
</evidence>
<keyword evidence="19" id="KW-1185">Reference proteome</keyword>
<comment type="catalytic activity">
    <reaction evidence="14">
        <text>L-threonyl-[protein] + ATP = O-phospho-L-threonyl-[protein] + ADP + H(+)</text>
        <dbReference type="Rhea" id="RHEA:46608"/>
        <dbReference type="Rhea" id="RHEA-COMP:11060"/>
        <dbReference type="Rhea" id="RHEA-COMP:11605"/>
        <dbReference type="ChEBI" id="CHEBI:15378"/>
        <dbReference type="ChEBI" id="CHEBI:30013"/>
        <dbReference type="ChEBI" id="CHEBI:30616"/>
        <dbReference type="ChEBI" id="CHEBI:61977"/>
        <dbReference type="ChEBI" id="CHEBI:456216"/>
        <dbReference type="EC" id="2.7.11.1"/>
    </reaction>
</comment>
<evidence type="ECO:0000256" key="6">
    <source>
        <dbReference type="ARBA" id="ARBA00022626"/>
    </source>
</evidence>
<dbReference type="InterPro" id="IPR000719">
    <property type="entry name" value="Prot_kinase_dom"/>
</dbReference>
<evidence type="ECO:0000256" key="3">
    <source>
        <dbReference type="ARBA" id="ARBA00012513"/>
    </source>
</evidence>
<keyword evidence="4" id="KW-1003">Cell membrane</keyword>
<evidence type="ECO:0000313" key="19">
    <source>
        <dbReference type="Proteomes" id="UP000826271"/>
    </source>
</evidence>
<evidence type="ECO:0000256" key="10">
    <source>
        <dbReference type="ARBA" id="ARBA00022777"/>
    </source>
</evidence>
<feature type="compositionally biased region" description="Basic and acidic residues" evidence="16">
    <location>
        <begin position="13"/>
        <end position="23"/>
    </location>
</feature>
<comment type="caution">
    <text evidence="18">The sequence shown here is derived from an EMBL/GenBank/DDBJ whole genome shotgun (WGS) entry which is preliminary data.</text>
</comment>
<dbReference type="InterPro" id="IPR011009">
    <property type="entry name" value="Kinase-like_dom_sf"/>
</dbReference>
<evidence type="ECO:0000256" key="5">
    <source>
        <dbReference type="ARBA" id="ARBA00022527"/>
    </source>
</evidence>
<gene>
    <name evidence="18" type="ORF">BUALT_Bualt15G0001800</name>
</gene>
<dbReference type="GO" id="GO:0004674">
    <property type="term" value="F:protein serine/threonine kinase activity"/>
    <property type="evidence" value="ECO:0007669"/>
    <property type="project" value="UniProtKB-KW"/>
</dbReference>
<evidence type="ECO:0000256" key="15">
    <source>
        <dbReference type="ARBA" id="ARBA00048679"/>
    </source>
</evidence>
<dbReference type="GO" id="GO:0009742">
    <property type="term" value="P:brassinosteroid mediated signaling pathway"/>
    <property type="evidence" value="ECO:0007669"/>
    <property type="project" value="UniProtKB-KW"/>
</dbReference>
<dbReference type="SUPFAM" id="SSF56112">
    <property type="entry name" value="Protein kinase-like (PK-like)"/>
    <property type="match status" value="1"/>
</dbReference>
<dbReference type="Gene3D" id="1.10.510.10">
    <property type="entry name" value="Transferase(Phosphotransferase) domain 1"/>
    <property type="match status" value="1"/>
</dbReference>
<feature type="region of interest" description="Disordered" evidence="16">
    <location>
        <begin position="1"/>
        <end position="49"/>
    </location>
</feature>
<keyword evidence="10" id="KW-0418">Kinase</keyword>
<accession>A0AAV6WLY5</accession>
<evidence type="ECO:0000256" key="11">
    <source>
        <dbReference type="ARBA" id="ARBA00022840"/>
    </source>
</evidence>
<protein>
    <recommendedName>
        <fullName evidence="3">non-specific serine/threonine protein kinase</fullName>
        <ecNumber evidence="3">2.7.11.1</ecNumber>
    </recommendedName>
</protein>
<dbReference type="EC" id="2.7.11.1" evidence="3"/>
<proteinExistence type="inferred from homology"/>
<evidence type="ECO:0000256" key="16">
    <source>
        <dbReference type="SAM" id="MobiDB-lite"/>
    </source>
</evidence>
<dbReference type="InterPro" id="IPR058209">
    <property type="entry name" value="TPR_BSK1_C"/>
</dbReference>
<dbReference type="Pfam" id="PF25575">
    <property type="entry name" value="TPR_BSK1_C"/>
    <property type="match status" value="1"/>
</dbReference>
<keyword evidence="13" id="KW-0449">Lipoprotein</keyword>
<evidence type="ECO:0000313" key="18">
    <source>
        <dbReference type="EMBL" id="KAG8368020.1"/>
    </source>
</evidence>
<keyword evidence="6" id="KW-1070">Brassinosteroid signaling pathway</keyword>